<keyword evidence="8 10" id="KW-0496">Mitochondrion</keyword>
<comment type="function">
    <text evidence="10">Accessory subunit of the mitochondrial membrane respiratory chain NADH dehydrogenase (Complex I), that is believed not to be involved in catalysis. Complex I functions in the transfer of electrons from NADH to the respiratory chain. The immediate electron acceptor for the enzyme is believed to be ubiquinone.</text>
</comment>
<dbReference type="InterPro" id="IPR006885">
    <property type="entry name" value="NADH_UbQ_FeS_4_mit-like"/>
</dbReference>
<proteinExistence type="inferred from homology"/>
<evidence type="ECO:0000256" key="5">
    <source>
        <dbReference type="ARBA" id="ARBA00022792"/>
    </source>
</evidence>
<dbReference type="GeneID" id="100212472"/>
<organism evidence="11 12">
    <name type="scientific">Hydra vulgaris</name>
    <name type="common">Hydra</name>
    <name type="synonym">Hydra attenuata</name>
    <dbReference type="NCBI Taxonomy" id="6087"/>
    <lineage>
        <taxon>Eukaryota</taxon>
        <taxon>Metazoa</taxon>
        <taxon>Cnidaria</taxon>
        <taxon>Hydrozoa</taxon>
        <taxon>Hydroidolina</taxon>
        <taxon>Anthoathecata</taxon>
        <taxon>Aplanulata</taxon>
        <taxon>Hydridae</taxon>
        <taxon>Hydra</taxon>
    </lineage>
</organism>
<comment type="subcellular location">
    <subcellularLocation>
        <location evidence="10">Mitochondrion inner membrane</location>
        <topology evidence="10">Peripheral membrane protein</topology>
        <orientation evidence="10">Matrix side</orientation>
    </subcellularLocation>
</comment>
<keyword evidence="7 10" id="KW-0249">Electron transport</keyword>
<evidence type="ECO:0000256" key="8">
    <source>
        <dbReference type="ARBA" id="ARBA00023128"/>
    </source>
</evidence>
<evidence type="ECO:0000313" key="12">
    <source>
        <dbReference type="RefSeq" id="XP_065672999.1"/>
    </source>
</evidence>
<evidence type="ECO:0000256" key="4">
    <source>
        <dbReference type="ARBA" id="ARBA00022660"/>
    </source>
</evidence>
<dbReference type="PANTHER" id="PTHR12219">
    <property type="entry name" value="NADH-UBIQUINONE OXIDOREDUCTASE"/>
    <property type="match status" value="1"/>
</dbReference>
<dbReference type="Pfam" id="PF04800">
    <property type="entry name" value="NDUS4"/>
    <property type="match status" value="1"/>
</dbReference>
<evidence type="ECO:0000313" key="11">
    <source>
        <dbReference type="Proteomes" id="UP001652625"/>
    </source>
</evidence>
<dbReference type="PANTHER" id="PTHR12219:SF8">
    <property type="entry name" value="NADH DEHYDROGENASE [UBIQUINONE] IRON-SULFUR PROTEIN 4, MITOCHONDRIAL"/>
    <property type="match status" value="1"/>
</dbReference>
<dbReference type="Proteomes" id="UP001652625">
    <property type="component" value="Chromosome 13"/>
</dbReference>
<comment type="similarity">
    <text evidence="1 10">Belongs to the complex I NDUFS4 subunit family.</text>
</comment>
<evidence type="ECO:0000256" key="6">
    <source>
        <dbReference type="ARBA" id="ARBA00022946"/>
    </source>
</evidence>
<keyword evidence="6 10" id="KW-0809">Transit peptide</keyword>
<dbReference type="RefSeq" id="XP_065672999.1">
    <property type="nucleotide sequence ID" value="XM_065816927.1"/>
</dbReference>
<keyword evidence="3 10" id="KW-0813">Transport</keyword>
<evidence type="ECO:0000256" key="10">
    <source>
        <dbReference type="RuleBase" id="RU367010"/>
    </source>
</evidence>
<sequence length="168" mass="19386">MATTFITKSNRVTPLICFIRNRNAIVQNAYFSIQEFSNEDKAVTELSNAKQEEMSVVDGVPLYLTQHRKATIFLPSRNAMQSGSHNMRKWCVSFDTRERWENPLMGWGSSGDPLSNTQLQFSTREAAIQYCKSHGWNHEVEEPTLPKFRPKSYGSNFSWNKRTRVSTK</sequence>
<evidence type="ECO:0000256" key="1">
    <source>
        <dbReference type="ARBA" id="ARBA00005882"/>
    </source>
</evidence>
<reference evidence="12" key="1">
    <citation type="submission" date="2025-08" db="UniProtKB">
        <authorList>
            <consortium name="RefSeq"/>
        </authorList>
    </citation>
    <scope>IDENTIFICATION</scope>
</reference>
<evidence type="ECO:0000256" key="2">
    <source>
        <dbReference type="ARBA" id="ARBA00015796"/>
    </source>
</evidence>
<dbReference type="InterPro" id="IPR038532">
    <property type="entry name" value="NDUFS4-like_sf"/>
</dbReference>
<gene>
    <name evidence="12" type="primary">LOC100212472</name>
</gene>
<evidence type="ECO:0000256" key="7">
    <source>
        <dbReference type="ARBA" id="ARBA00022982"/>
    </source>
</evidence>
<name>A0ABM4DEZ9_HYDVU</name>
<accession>A0ABM4DEZ9</accession>
<evidence type="ECO:0000256" key="9">
    <source>
        <dbReference type="ARBA" id="ARBA00023136"/>
    </source>
</evidence>
<evidence type="ECO:0000256" key="3">
    <source>
        <dbReference type="ARBA" id="ARBA00022448"/>
    </source>
</evidence>
<keyword evidence="9 10" id="KW-0472">Membrane</keyword>
<protein>
    <recommendedName>
        <fullName evidence="2 10">NADH dehydrogenase [ubiquinone] iron-sulfur protein 4, mitochondrial</fullName>
    </recommendedName>
</protein>
<keyword evidence="5 10" id="KW-0999">Mitochondrion inner membrane</keyword>
<keyword evidence="4 10" id="KW-0679">Respiratory chain</keyword>
<keyword evidence="11" id="KW-1185">Reference proteome</keyword>
<dbReference type="Gene3D" id="3.30.160.190">
    <property type="entry name" value="atu1810 like domain"/>
    <property type="match status" value="1"/>
</dbReference>